<dbReference type="InterPro" id="IPR015424">
    <property type="entry name" value="PyrdxlP-dep_Trfase"/>
</dbReference>
<dbReference type="EMBL" id="CAJVPD010000265">
    <property type="protein sequence ID" value="CAG8410423.1"/>
    <property type="molecule type" value="Genomic_DNA"/>
</dbReference>
<keyword evidence="5 9" id="KW-0032">Aminotransferase</keyword>
<evidence type="ECO:0000256" key="7">
    <source>
        <dbReference type="ARBA" id="ARBA00022898"/>
    </source>
</evidence>
<dbReference type="GO" id="GO:0004587">
    <property type="term" value="F:ornithine aminotransferase activity"/>
    <property type="evidence" value="ECO:0007669"/>
    <property type="project" value="UniProtKB-EC"/>
</dbReference>
<evidence type="ECO:0000256" key="6">
    <source>
        <dbReference type="ARBA" id="ARBA00022679"/>
    </source>
</evidence>
<dbReference type="Pfam" id="PF00202">
    <property type="entry name" value="Aminotran_3"/>
    <property type="match status" value="1"/>
</dbReference>
<proteinExistence type="inferred from homology"/>
<comment type="pathway">
    <text evidence="2 9">Amino-acid biosynthesis; L-proline biosynthesis; L-glutamate 5-semialdehyde from L-ornithine: step 1/1.</text>
</comment>
<dbReference type="PROSITE" id="PS00600">
    <property type="entry name" value="AA_TRANSFER_CLASS_3"/>
    <property type="match status" value="1"/>
</dbReference>
<dbReference type="InterPro" id="IPR005814">
    <property type="entry name" value="Aminotrans_3"/>
</dbReference>
<name>A0A9W4JRS6_9EURO</name>
<keyword evidence="6 9" id="KW-0808">Transferase</keyword>
<evidence type="ECO:0000313" key="10">
    <source>
        <dbReference type="EMBL" id="CAG8410423.1"/>
    </source>
</evidence>
<evidence type="ECO:0000256" key="9">
    <source>
        <dbReference type="RuleBase" id="RU365036"/>
    </source>
</evidence>
<evidence type="ECO:0000256" key="5">
    <source>
        <dbReference type="ARBA" id="ARBA00022576"/>
    </source>
</evidence>
<dbReference type="EC" id="2.6.1.13" evidence="4 9"/>
<dbReference type="PANTHER" id="PTHR11986:SF18">
    <property type="entry name" value="ORNITHINE AMINOTRANSFERASE, MITOCHONDRIAL"/>
    <property type="match status" value="1"/>
</dbReference>
<dbReference type="InterPro" id="IPR010164">
    <property type="entry name" value="Orn_aminotrans"/>
</dbReference>
<organism evidence="10 11">
    <name type="scientific">Penicillium salamii</name>
    <dbReference type="NCBI Taxonomy" id="1612424"/>
    <lineage>
        <taxon>Eukaryota</taxon>
        <taxon>Fungi</taxon>
        <taxon>Dikarya</taxon>
        <taxon>Ascomycota</taxon>
        <taxon>Pezizomycotina</taxon>
        <taxon>Eurotiomycetes</taxon>
        <taxon>Eurotiomycetidae</taxon>
        <taxon>Eurotiales</taxon>
        <taxon>Aspergillaceae</taxon>
        <taxon>Penicillium</taxon>
    </lineage>
</organism>
<comment type="caution">
    <text evidence="10">The sequence shown here is derived from an EMBL/GenBank/DDBJ whole genome shotgun (WGS) entry which is preliminary data.</text>
</comment>
<dbReference type="SUPFAM" id="SSF53383">
    <property type="entry name" value="PLP-dependent transferases"/>
    <property type="match status" value="1"/>
</dbReference>
<dbReference type="FunFam" id="3.40.640.10:FF:000011">
    <property type="entry name" value="Ornithine aminotransferase"/>
    <property type="match status" value="1"/>
</dbReference>
<evidence type="ECO:0000256" key="1">
    <source>
        <dbReference type="ARBA" id="ARBA00001933"/>
    </source>
</evidence>
<dbReference type="GO" id="GO:0010121">
    <property type="term" value="P:L-arginine catabolic process to proline via ornithine"/>
    <property type="evidence" value="ECO:0007669"/>
    <property type="project" value="TreeGrafter"/>
</dbReference>
<comment type="similarity">
    <text evidence="3 8">Belongs to the class-III pyridoxal-phosphate-dependent aminotransferase family.</text>
</comment>
<dbReference type="GO" id="GO:0005737">
    <property type="term" value="C:cytoplasm"/>
    <property type="evidence" value="ECO:0007669"/>
    <property type="project" value="TreeGrafter"/>
</dbReference>
<dbReference type="Gene3D" id="3.90.1150.10">
    <property type="entry name" value="Aspartate Aminotransferase, domain 1"/>
    <property type="match status" value="1"/>
</dbReference>
<dbReference type="Gene3D" id="3.40.640.10">
    <property type="entry name" value="Type I PLP-dependent aspartate aminotransferase-like (Major domain)"/>
    <property type="match status" value="1"/>
</dbReference>
<dbReference type="AlphaFoldDB" id="A0A9W4JRS6"/>
<evidence type="ECO:0000256" key="2">
    <source>
        <dbReference type="ARBA" id="ARBA00004998"/>
    </source>
</evidence>
<dbReference type="InterPro" id="IPR015422">
    <property type="entry name" value="PyrdxlP-dep_Trfase_small"/>
</dbReference>
<dbReference type="NCBIfam" id="TIGR01885">
    <property type="entry name" value="Orn_aminotrans"/>
    <property type="match status" value="1"/>
</dbReference>
<dbReference type="GO" id="GO:0042802">
    <property type="term" value="F:identical protein binding"/>
    <property type="evidence" value="ECO:0007669"/>
    <property type="project" value="TreeGrafter"/>
</dbReference>
<dbReference type="GO" id="GO:0019544">
    <property type="term" value="P:L-arginine catabolic process to L-glutamate"/>
    <property type="evidence" value="ECO:0007669"/>
    <property type="project" value="TreeGrafter"/>
</dbReference>
<evidence type="ECO:0000256" key="8">
    <source>
        <dbReference type="RuleBase" id="RU003560"/>
    </source>
</evidence>
<comment type="catalytic activity">
    <reaction evidence="9">
        <text>a 2-oxocarboxylate + L-ornithine = L-glutamate 5-semialdehyde + an L-alpha-amino acid</text>
        <dbReference type="Rhea" id="RHEA:13877"/>
        <dbReference type="ChEBI" id="CHEBI:35179"/>
        <dbReference type="ChEBI" id="CHEBI:46911"/>
        <dbReference type="ChEBI" id="CHEBI:58066"/>
        <dbReference type="ChEBI" id="CHEBI:59869"/>
        <dbReference type="EC" id="2.6.1.13"/>
    </reaction>
</comment>
<dbReference type="Proteomes" id="UP001152592">
    <property type="component" value="Unassembled WGS sequence"/>
</dbReference>
<dbReference type="CDD" id="cd00610">
    <property type="entry name" value="OAT_like"/>
    <property type="match status" value="1"/>
</dbReference>
<dbReference type="FunFam" id="3.90.1150.10:FF:000152">
    <property type="entry name" value="Ornithine aminotransferase"/>
    <property type="match status" value="1"/>
</dbReference>
<sequence>MGSYGSIGDANGQIPKIIHAATTDDALMAEKKYSARNYESLTTVFARAQGAYVWDPEGKQYLDFNGASTALIHGHCHPKLVAAFVEQASRLTLTSRAFHNDVYPKFTEIMTRFFGYDRLLPATTGAESVETAIKIARKWSYKVKGVPQGQAIVLGVADNYHGRTVIRSKLATTALSSSMRARESYGPLDPTITPFIPGTNKPIVYNDKAILREAFETAGYNLAGFIVEPILGDAGVVVPDDDYLQEARALCDKHNVLLICDEIQTGIARTGKLLGHYWSGIRPDLVILGKTMSGGLYPVSCVLGDNDVILTIEPGTHGSTFGGNPLGSAVVLCALRVLEEENLAERAEHLGNILRQGLKEIQATTTIIETIRGRGLLNAFIIDQNKTCGHTGIELCELMTKKGLLLKSSPTGVIRISPPLIITDEDMERALAIIKESIIEFTSSL</sequence>
<dbReference type="InterPro" id="IPR015421">
    <property type="entry name" value="PyrdxlP-dep_Trfase_major"/>
</dbReference>
<reference evidence="10" key="1">
    <citation type="submission" date="2021-07" db="EMBL/GenBank/DDBJ databases">
        <authorList>
            <person name="Branca A.L. A."/>
        </authorList>
    </citation>
    <scope>NUCLEOTIDE SEQUENCE</scope>
</reference>
<protein>
    <recommendedName>
        <fullName evidence="4 9">Ornithine aminotransferase</fullName>
        <ecNumber evidence="4 9">2.6.1.13</ecNumber>
    </recommendedName>
</protein>
<accession>A0A9W4JRS6</accession>
<dbReference type="InterPro" id="IPR050103">
    <property type="entry name" value="Class-III_PLP-dep_AT"/>
</dbReference>
<dbReference type="PIRSF" id="PIRSF000521">
    <property type="entry name" value="Transaminase_4ab_Lys_Orn"/>
    <property type="match status" value="1"/>
</dbReference>
<dbReference type="GO" id="GO:0030170">
    <property type="term" value="F:pyridoxal phosphate binding"/>
    <property type="evidence" value="ECO:0007669"/>
    <property type="project" value="InterPro"/>
</dbReference>
<dbReference type="OrthoDB" id="9986881at2759"/>
<dbReference type="PANTHER" id="PTHR11986">
    <property type="entry name" value="AMINOTRANSFERASE CLASS III"/>
    <property type="match status" value="1"/>
</dbReference>
<dbReference type="InterPro" id="IPR049704">
    <property type="entry name" value="Aminotrans_3_PPA_site"/>
</dbReference>
<evidence type="ECO:0000313" key="11">
    <source>
        <dbReference type="Proteomes" id="UP001152592"/>
    </source>
</evidence>
<keyword evidence="7 8" id="KW-0663">Pyridoxal phosphate</keyword>
<evidence type="ECO:0000256" key="3">
    <source>
        <dbReference type="ARBA" id="ARBA00008954"/>
    </source>
</evidence>
<comment type="cofactor">
    <cofactor evidence="1 9">
        <name>pyridoxal 5'-phosphate</name>
        <dbReference type="ChEBI" id="CHEBI:597326"/>
    </cofactor>
</comment>
<gene>
    <name evidence="10" type="ORF">PSALAMII_LOCUS8636</name>
</gene>
<evidence type="ECO:0000256" key="4">
    <source>
        <dbReference type="ARBA" id="ARBA00012924"/>
    </source>
</evidence>